<keyword evidence="3" id="KW-1003">Cell membrane</keyword>
<reference evidence="13 14" key="1">
    <citation type="journal article" date="2014" name="Agronomy (Basel)">
        <title>A Draft Genome Sequence for Ensete ventricosum, the Drought-Tolerant Tree Against Hunger.</title>
        <authorList>
            <person name="Harrison J."/>
            <person name="Moore K.A."/>
            <person name="Paszkiewicz K."/>
            <person name="Jones T."/>
            <person name="Grant M."/>
            <person name="Ambacheew D."/>
            <person name="Muzemil S."/>
            <person name="Studholme D.J."/>
        </authorList>
    </citation>
    <scope>NUCLEOTIDE SEQUENCE [LARGE SCALE GENOMIC DNA]</scope>
</reference>
<dbReference type="Proteomes" id="UP000287651">
    <property type="component" value="Unassembled WGS sequence"/>
</dbReference>
<dbReference type="InterPro" id="IPR026896">
    <property type="entry name" value="CSTF_C"/>
</dbReference>
<dbReference type="InterPro" id="IPR012946">
    <property type="entry name" value="X8"/>
</dbReference>
<feature type="region of interest" description="Disordered" evidence="11">
    <location>
        <begin position="114"/>
        <end position="151"/>
    </location>
</feature>
<dbReference type="Pfam" id="PF07983">
    <property type="entry name" value="X8"/>
    <property type="match status" value="1"/>
</dbReference>
<organism evidence="13 14">
    <name type="scientific">Ensete ventricosum</name>
    <name type="common">Abyssinian banana</name>
    <name type="synonym">Musa ensete</name>
    <dbReference type="NCBI Taxonomy" id="4639"/>
    <lineage>
        <taxon>Eukaryota</taxon>
        <taxon>Viridiplantae</taxon>
        <taxon>Streptophyta</taxon>
        <taxon>Embryophyta</taxon>
        <taxon>Tracheophyta</taxon>
        <taxon>Spermatophyta</taxon>
        <taxon>Magnoliopsida</taxon>
        <taxon>Liliopsida</taxon>
        <taxon>Zingiberales</taxon>
        <taxon>Musaceae</taxon>
        <taxon>Ensete</taxon>
    </lineage>
</organism>
<evidence type="ECO:0000256" key="6">
    <source>
        <dbReference type="ARBA" id="ARBA00022884"/>
    </source>
</evidence>
<evidence type="ECO:0000259" key="12">
    <source>
        <dbReference type="SMART" id="SM00768"/>
    </source>
</evidence>
<keyword evidence="4" id="KW-0336">GPI-anchor</keyword>
<accession>A0A427ABW7</accession>
<evidence type="ECO:0000313" key="14">
    <source>
        <dbReference type="Proteomes" id="UP000287651"/>
    </source>
</evidence>
<evidence type="ECO:0000256" key="8">
    <source>
        <dbReference type="ARBA" id="ARBA00023157"/>
    </source>
</evidence>
<keyword evidence="5" id="KW-0732">Signal</keyword>
<sequence length="442" mass="48826">MKHSPYLHLRRKETASKLCNIGSSHHFVSCICYHQSLQLIQLHVVSAGVVAKESEDGVSSGPSLVQTTDADKEMGYEPGKQFSRFRLAETKLQSSKTMPEMDVVTPITTVPVLNPATTTPTTTTPEYNPLPTTSTTPAMVTPSSSSSSSSSQSWCVASQTASKTALQVALDYACGYGGADCSAIQEGGSCYNPNTVRDHASYAFNDYYQKNPIPTSCGFGGTAVITNVDPKFISKQRFDTREHPPLLDLGAHLLTVCSHSSSVLNTTVPTGSTVFGSVPPATSGSTLMLNGMTLVITVSYRTSYCFLLAGWFTSRSRPWQSSWHPHASRQRSSLGTWFPFSRTTDDFWTDGHRHKWAASSTATGNSPRRPGFSFIRRTEFSWYKNNFLKNFTFYTTLFMVVQLTPDMEKALLQQVMSLTPEQINLLPQEQRNQVLQLQEMLR</sequence>
<feature type="domain" description="X8" evidence="12">
    <location>
        <begin position="153"/>
        <end position="238"/>
    </location>
</feature>
<dbReference type="FunFam" id="1.10.20.70:FF:000001">
    <property type="entry name" value="Cleavage stimulation factor subunit 2"/>
    <property type="match status" value="1"/>
</dbReference>
<evidence type="ECO:0000256" key="10">
    <source>
        <dbReference type="ARBA" id="ARBA00023242"/>
    </source>
</evidence>
<dbReference type="SMART" id="SM00768">
    <property type="entry name" value="X8"/>
    <property type="match status" value="1"/>
</dbReference>
<dbReference type="GO" id="GO:0098552">
    <property type="term" value="C:side of membrane"/>
    <property type="evidence" value="ECO:0007669"/>
    <property type="project" value="UniProtKB-KW"/>
</dbReference>
<keyword evidence="6" id="KW-0694">RNA-binding</keyword>
<evidence type="ECO:0000313" key="13">
    <source>
        <dbReference type="EMBL" id="RRT73641.1"/>
    </source>
</evidence>
<dbReference type="Pfam" id="PF14304">
    <property type="entry name" value="CSTF_C"/>
    <property type="match status" value="1"/>
</dbReference>
<gene>
    <name evidence="13" type="ORF">B296_00032630</name>
</gene>
<dbReference type="PANTHER" id="PTHR31044:SF52">
    <property type="entry name" value="OS01G0631500 PROTEIN"/>
    <property type="match status" value="1"/>
</dbReference>
<keyword evidence="9" id="KW-0325">Glycoprotein</keyword>
<keyword evidence="7" id="KW-0472">Membrane</keyword>
<evidence type="ECO:0000256" key="9">
    <source>
        <dbReference type="ARBA" id="ARBA00023180"/>
    </source>
</evidence>
<evidence type="ECO:0000256" key="5">
    <source>
        <dbReference type="ARBA" id="ARBA00022729"/>
    </source>
</evidence>
<dbReference type="InterPro" id="IPR038192">
    <property type="entry name" value="CSTF_C_sf"/>
</dbReference>
<dbReference type="InterPro" id="IPR044788">
    <property type="entry name" value="X8_dom_prot"/>
</dbReference>
<dbReference type="FunFam" id="1.20.58.1040:FF:000001">
    <property type="entry name" value="Glucan endo-1,3-beta-glucosidase 4"/>
    <property type="match status" value="1"/>
</dbReference>
<comment type="subcellular location">
    <subcellularLocation>
        <location evidence="2">Cell membrane</location>
        <topology evidence="2">Lipid-anchor</topology>
        <topology evidence="2">GPI-anchor</topology>
    </subcellularLocation>
    <subcellularLocation>
        <location evidence="1">Nucleus</location>
    </subcellularLocation>
</comment>
<dbReference type="GO" id="GO:0031124">
    <property type="term" value="P:mRNA 3'-end processing"/>
    <property type="evidence" value="ECO:0007669"/>
    <property type="project" value="InterPro"/>
</dbReference>
<dbReference type="GO" id="GO:0005886">
    <property type="term" value="C:plasma membrane"/>
    <property type="evidence" value="ECO:0007669"/>
    <property type="project" value="UniProtKB-SubCell"/>
</dbReference>
<evidence type="ECO:0000256" key="7">
    <source>
        <dbReference type="ARBA" id="ARBA00023136"/>
    </source>
</evidence>
<dbReference type="Gene3D" id="1.20.58.1040">
    <property type="match status" value="1"/>
</dbReference>
<proteinExistence type="predicted"/>
<evidence type="ECO:0000256" key="2">
    <source>
        <dbReference type="ARBA" id="ARBA00004609"/>
    </source>
</evidence>
<dbReference type="EMBL" id="AMZH03003033">
    <property type="protein sequence ID" value="RRT73641.1"/>
    <property type="molecule type" value="Genomic_DNA"/>
</dbReference>
<protein>
    <recommendedName>
        <fullName evidence="12">X8 domain-containing protein</fullName>
    </recommendedName>
</protein>
<dbReference type="AlphaFoldDB" id="A0A427ABW7"/>
<keyword evidence="8" id="KW-1015">Disulfide bond</keyword>
<name>A0A427ABW7_ENSVE</name>
<evidence type="ECO:0000256" key="3">
    <source>
        <dbReference type="ARBA" id="ARBA00022475"/>
    </source>
</evidence>
<keyword evidence="10" id="KW-0539">Nucleus</keyword>
<evidence type="ECO:0000256" key="11">
    <source>
        <dbReference type="SAM" id="MobiDB-lite"/>
    </source>
</evidence>
<dbReference type="GO" id="GO:0005634">
    <property type="term" value="C:nucleus"/>
    <property type="evidence" value="ECO:0007669"/>
    <property type="project" value="UniProtKB-SubCell"/>
</dbReference>
<evidence type="ECO:0000256" key="4">
    <source>
        <dbReference type="ARBA" id="ARBA00022622"/>
    </source>
</evidence>
<keyword evidence="4" id="KW-0449">Lipoprotein</keyword>
<evidence type="ECO:0000256" key="1">
    <source>
        <dbReference type="ARBA" id="ARBA00004123"/>
    </source>
</evidence>
<dbReference type="GO" id="GO:0009506">
    <property type="term" value="C:plasmodesma"/>
    <property type="evidence" value="ECO:0007669"/>
    <property type="project" value="UniProtKB-ARBA"/>
</dbReference>
<dbReference type="Gene3D" id="1.10.20.70">
    <property type="entry name" value="Transcription termination and cleavage factor, C-terminal domain"/>
    <property type="match status" value="1"/>
</dbReference>
<dbReference type="PANTHER" id="PTHR31044">
    <property type="entry name" value="BETA-1,3 GLUCANASE"/>
    <property type="match status" value="1"/>
</dbReference>
<dbReference type="GO" id="GO:0003723">
    <property type="term" value="F:RNA binding"/>
    <property type="evidence" value="ECO:0007669"/>
    <property type="project" value="UniProtKB-KW"/>
</dbReference>
<comment type="caution">
    <text evidence="13">The sequence shown here is derived from an EMBL/GenBank/DDBJ whole genome shotgun (WGS) entry which is preliminary data.</text>
</comment>